<dbReference type="PROSITE" id="PS51789">
    <property type="entry name" value="RLR_CTR"/>
    <property type="match status" value="1"/>
</dbReference>
<feature type="domain" description="RLR CTR" evidence="18">
    <location>
        <begin position="506"/>
        <end position="636"/>
    </location>
</feature>
<dbReference type="InterPro" id="IPR038557">
    <property type="entry name" value="RLR_C_sf"/>
</dbReference>
<dbReference type="GO" id="GO:0005737">
    <property type="term" value="C:cytoplasm"/>
    <property type="evidence" value="ECO:0007669"/>
    <property type="project" value="UniProtKB-SubCell"/>
</dbReference>
<dbReference type="InterPro" id="IPR006935">
    <property type="entry name" value="Helicase/UvrB_N"/>
</dbReference>
<feature type="domain" description="Helicase ATP-binding" evidence="16">
    <location>
        <begin position="23"/>
        <end position="154"/>
    </location>
</feature>
<evidence type="ECO:0000256" key="5">
    <source>
        <dbReference type="ARBA" id="ARBA00022588"/>
    </source>
</evidence>
<keyword evidence="5" id="KW-0399">Innate immunity</keyword>
<protein>
    <recommendedName>
        <fullName evidence="3">RNA helicase</fullName>
        <ecNumber evidence="3">3.6.4.13</ecNumber>
    </recommendedName>
</protein>
<proteinExistence type="inferred from homology"/>
<evidence type="ECO:0000256" key="7">
    <source>
        <dbReference type="ARBA" id="ARBA00022741"/>
    </source>
</evidence>
<name>A0A8C5QQI8_9ANUR</name>
<evidence type="ECO:0000256" key="4">
    <source>
        <dbReference type="ARBA" id="ARBA00022490"/>
    </source>
</evidence>
<keyword evidence="9" id="KW-0347">Helicase</keyword>
<evidence type="ECO:0000256" key="3">
    <source>
        <dbReference type="ARBA" id="ARBA00012552"/>
    </source>
</evidence>
<dbReference type="PROSITE" id="PS51192">
    <property type="entry name" value="HELICASE_ATP_BIND_1"/>
    <property type="match status" value="1"/>
</dbReference>
<evidence type="ECO:0000313" key="20">
    <source>
        <dbReference type="Proteomes" id="UP000694569"/>
    </source>
</evidence>
<dbReference type="GO" id="GO:0140374">
    <property type="term" value="P:antiviral innate immune response"/>
    <property type="evidence" value="ECO:0007669"/>
    <property type="project" value="TreeGrafter"/>
</dbReference>
<dbReference type="GO" id="GO:0003724">
    <property type="term" value="F:RNA helicase activity"/>
    <property type="evidence" value="ECO:0007669"/>
    <property type="project" value="UniProtKB-EC"/>
</dbReference>
<keyword evidence="4" id="KW-0963">Cytoplasm</keyword>
<dbReference type="Gene3D" id="3.40.50.300">
    <property type="entry name" value="P-loop containing nucleotide triphosphate hydrolases"/>
    <property type="match status" value="2"/>
</dbReference>
<evidence type="ECO:0000256" key="11">
    <source>
        <dbReference type="ARBA" id="ARBA00022840"/>
    </source>
</evidence>
<dbReference type="GO" id="GO:0003725">
    <property type="term" value="F:double-stranded RNA binding"/>
    <property type="evidence" value="ECO:0007669"/>
    <property type="project" value="TreeGrafter"/>
</dbReference>
<evidence type="ECO:0000256" key="2">
    <source>
        <dbReference type="ARBA" id="ARBA00006866"/>
    </source>
</evidence>
<evidence type="ECO:0000256" key="12">
    <source>
        <dbReference type="ARBA" id="ARBA00022859"/>
    </source>
</evidence>
<accession>A0A8C5QQI8</accession>
<feature type="domain" description="Helicase C-terminal" evidence="17">
    <location>
        <begin position="321"/>
        <end position="482"/>
    </location>
</feature>
<dbReference type="PANTHER" id="PTHR14074">
    <property type="entry name" value="HELICASE WITH DEATH DOMAIN-RELATED"/>
    <property type="match status" value="1"/>
</dbReference>
<keyword evidence="14" id="KW-0051">Antiviral defense</keyword>
<evidence type="ECO:0000256" key="8">
    <source>
        <dbReference type="ARBA" id="ARBA00022801"/>
    </source>
</evidence>
<keyword evidence="7" id="KW-0547">Nucleotide-binding</keyword>
<dbReference type="Ensembl" id="ENSLLET00000042974.1">
    <property type="protein sequence ID" value="ENSLLEP00000041315.1"/>
    <property type="gene ID" value="ENSLLEG00000026203.1"/>
</dbReference>
<dbReference type="InterPro" id="IPR021673">
    <property type="entry name" value="RLR_CTR"/>
</dbReference>
<evidence type="ECO:0000256" key="9">
    <source>
        <dbReference type="ARBA" id="ARBA00022806"/>
    </source>
</evidence>
<dbReference type="GO" id="GO:0005524">
    <property type="term" value="F:ATP binding"/>
    <property type="evidence" value="ECO:0007669"/>
    <property type="project" value="UniProtKB-KW"/>
</dbReference>
<dbReference type="GO" id="GO:0008270">
    <property type="term" value="F:zinc ion binding"/>
    <property type="evidence" value="ECO:0007669"/>
    <property type="project" value="TreeGrafter"/>
</dbReference>
<dbReference type="InterPro" id="IPR027417">
    <property type="entry name" value="P-loop_NTPase"/>
</dbReference>
<evidence type="ECO:0000256" key="13">
    <source>
        <dbReference type="ARBA" id="ARBA00022884"/>
    </source>
</evidence>
<dbReference type="GeneTree" id="ENSGT00940000153173"/>
<organism evidence="19 20">
    <name type="scientific">Leptobrachium leishanense</name>
    <name type="common">Leishan spiny toad</name>
    <dbReference type="NCBI Taxonomy" id="445787"/>
    <lineage>
        <taxon>Eukaryota</taxon>
        <taxon>Metazoa</taxon>
        <taxon>Chordata</taxon>
        <taxon>Craniata</taxon>
        <taxon>Vertebrata</taxon>
        <taxon>Euteleostomi</taxon>
        <taxon>Amphibia</taxon>
        <taxon>Batrachia</taxon>
        <taxon>Anura</taxon>
        <taxon>Pelobatoidea</taxon>
        <taxon>Megophryidae</taxon>
        <taxon>Leptobrachium</taxon>
    </lineage>
</organism>
<keyword evidence="13" id="KW-0694">RNA-binding</keyword>
<gene>
    <name evidence="19" type="primary">DHX58</name>
</gene>
<dbReference type="CDD" id="cd12090">
    <property type="entry name" value="MDA5_ID"/>
    <property type="match status" value="1"/>
</dbReference>
<comment type="similarity">
    <text evidence="2">Belongs to the helicase family. RLR subfamily.</text>
</comment>
<dbReference type="Pfam" id="PF00271">
    <property type="entry name" value="Helicase_C"/>
    <property type="match status" value="1"/>
</dbReference>
<dbReference type="GO" id="GO:0002753">
    <property type="term" value="P:cytoplasmic pattern recognition receptor signaling pathway"/>
    <property type="evidence" value="ECO:0007669"/>
    <property type="project" value="TreeGrafter"/>
</dbReference>
<evidence type="ECO:0000259" key="17">
    <source>
        <dbReference type="PROSITE" id="PS51194"/>
    </source>
</evidence>
<keyword evidence="10" id="KW-0862">Zinc</keyword>
<dbReference type="GO" id="GO:0039536">
    <property type="term" value="P:negative regulation of RIG-I signaling pathway"/>
    <property type="evidence" value="ECO:0007669"/>
    <property type="project" value="TreeGrafter"/>
</dbReference>
<evidence type="ECO:0000256" key="1">
    <source>
        <dbReference type="ARBA" id="ARBA00004496"/>
    </source>
</evidence>
<dbReference type="AlphaFoldDB" id="A0A8C5QQI8"/>
<dbReference type="PANTHER" id="PTHR14074:SF7">
    <property type="entry name" value="ATP-DEPENDENT RNA HELICASE DHX58"/>
    <property type="match status" value="1"/>
</dbReference>
<dbReference type="GO" id="GO:0003727">
    <property type="term" value="F:single-stranded RNA binding"/>
    <property type="evidence" value="ECO:0007669"/>
    <property type="project" value="TreeGrafter"/>
</dbReference>
<dbReference type="Proteomes" id="UP000694569">
    <property type="component" value="Unplaced"/>
</dbReference>
<evidence type="ECO:0000256" key="14">
    <source>
        <dbReference type="ARBA" id="ARBA00023118"/>
    </source>
</evidence>
<keyword evidence="6" id="KW-0479">Metal-binding</keyword>
<keyword evidence="12" id="KW-0391">Immunity</keyword>
<dbReference type="Gene3D" id="2.170.150.30">
    <property type="entry name" value="RIG-I-like receptor, C-terminal regulatory domain"/>
    <property type="match status" value="1"/>
</dbReference>
<comment type="subcellular location">
    <subcellularLocation>
        <location evidence="1">Cytoplasm</location>
    </subcellularLocation>
</comment>
<sequence>CVVIGDFWRVVCVVIEGISSVHLVQQHYQHEFLPVLKDRYKVIPISGDAGEERFFFANFVKENDVVICTAQILQNALIHQSEEKHVEMTDFTLLIIDECHHTHKNGVYNKLMEEYLIKKLRGERNLPQILGLTASPGTGRATSMEKAVEHIMQVCANLDTWRIMSHNEQSNGPAAVTKQPEKQYDLVSERAQDPFGDELKMLMLRIHEFLGDPDFPFSEFGTQTYEQKIVEMEKEGVVESNRKKRTCALHLRKYNDALFIHDTVRMIDAFRHLDRFYSEEKITRPLTDESERFLLWMYDGERDRLQDLANDARYENPKLSKLEDILRDLFQSSSDSRGIIFTRTRQSTHDLHDWIQGNAGLQAIGIKTAPLTGAGQSNQTKPMTQNEQLEVIERFRKGHLNLLLSTSVAEEGMDIPQCNIVVRYGLMTNETSMIQARGRARHEESRYSFLAQTGSKEMRREITNETLEGLMKQAIKRVQNMPEREYLQQIKELQKESIIERQVKNQRKDDLKGLFNPDDVILHCKGCNTAVARGSDIRVVENSQYVNVNANFKVYYKVSATSIVFEKKMDGWSPGRSVRCHCGQNWGFEMIYKNATLPIVSIKNFAIQTPESRVSGKKWKSVPFAVEDFNYSQYCQENLLDLSDDDD</sequence>
<evidence type="ECO:0000256" key="6">
    <source>
        <dbReference type="ARBA" id="ARBA00022723"/>
    </source>
</evidence>
<evidence type="ECO:0000259" key="16">
    <source>
        <dbReference type="PROSITE" id="PS51192"/>
    </source>
</evidence>
<dbReference type="Gene3D" id="1.20.1320.30">
    <property type="match status" value="1"/>
</dbReference>
<keyword evidence="11" id="KW-0067">ATP-binding</keyword>
<dbReference type="EC" id="3.6.4.13" evidence="3"/>
<dbReference type="Pfam" id="PF11648">
    <property type="entry name" value="RIG-I_C-RD"/>
    <property type="match status" value="1"/>
</dbReference>
<dbReference type="InterPro" id="IPR041204">
    <property type="entry name" value="RIG-I-like_C"/>
</dbReference>
<reference evidence="19" key="1">
    <citation type="submission" date="2025-08" db="UniProtKB">
        <authorList>
            <consortium name="Ensembl"/>
        </authorList>
    </citation>
    <scope>IDENTIFICATION</scope>
</reference>
<evidence type="ECO:0000256" key="15">
    <source>
        <dbReference type="ARBA" id="ARBA00049390"/>
    </source>
</evidence>
<dbReference type="InterPro" id="IPR014001">
    <property type="entry name" value="Helicase_ATP-bd"/>
</dbReference>
<dbReference type="InterPro" id="IPR001650">
    <property type="entry name" value="Helicase_C-like"/>
</dbReference>
<dbReference type="Pfam" id="PF04851">
    <property type="entry name" value="ResIII"/>
    <property type="match status" value="1"/>
</dbReference>
<keyword evidence="20" id="KW-1185">Reference proteome</keyword>
<dbReference type="GO" id="GO:0016787">
    <property type="term" value="F:hydrolase activity"/>
    <property type="evidence" value="ECO:0007669"/>
    <property type="project" value="UniProtKB-KW"/>
</dbReference>
<evidence type="ECO:0000313" key="19">
    <source>
        <dbReference type="Ensembl" id="ENSLLEP00000041315.1"/>
    </source>
</evidence>
<evidence type="ECO:0000256" key="10">
    <source>
        <dbReference type="ARBA" id="ARBA00022833"/>
    </source>
</evidence>
<dbReference type="Pfam" id="PF18119">
    <property type="entry name" value="RIG-I_C"/>
    <property type="match status" value="1"/>
</dbReference>
<reference evidence="19" key="2">
    <citation type="submission" date="2025-09" db="UniProtKB">
        <authorList>
            <consortium name="Ensembl"/>
        </authorList>
    </citation>
    <scope>IDENTIFICATION</scope>
</reference>
<dbReference type="PROSITE" id="PS51194">
    <property type="entry name" value="HELICASE_CTER"/>
    <property type="match status" value="1"/>
</dbReference>
<dbReference type="GO" id="GO:0003677">
    <property type="term" value="F:DNA binding"/>
    <property type="evidence" value="ECO:0007669"/>
    <property type="project" value="InterPro"/>
</dbReference>
<dbReference type="OrthoDB" id="416741at2759"/>
<dbReference type="SUPFAM" id="SSF52540">
    <property type="entry name" value="P-loop containing nucleoside triphosphate hydrolases"/>
    <property type="match status" value="1"/>
</dbReference>
<dbReference type="InterPro" id="IPR051363">
    <property type="entry name" value="RLR_Helicase"/>
</dbReference>
<keyword evidence="8" id="KW-0378">Hydrolase</keyword>
<dbReference type="SMART" id="SM00490">
    <property type="entry name" value="HELICc"/>
    <property type="match status" value="1"/>
</dbReference>
<comment type="catalytic activity">
    <reaction evidence="15">
        <text>ATP + H2O = ADP + phosphate + H(+)</text>
        <dbReference type="Rhea" id="RHEA:13065"/>
        <dbReference type="ChEBI" id="CHEBI:15377"/>
        <dbReference type="ChEBI" id="CHEBI:15378"/>
        <dbReference type="ChEBI" id="CHEBI:30616"/>
        <dbReference type="ChEBI" id="CHEBI:43474"/>
        <dbReference type="ChEBI" id="CHEBI:456216"/>
        <dbReference type="EC" id="3.6.4.13"/>
    </reaction>
    <physiologicalReaction direction="left-to-right" evidence="15">
        <dbReference type="Rhea" id="RHEA:13066"/>
    </physiologicalReaction>
</comment>
<evidence type="ECO:0000259" key="18">
    <source>
        <dbReference type="PROSITE" id="PS51789"/>
    </source>
</evidence>